<evidence type="ECO:0000259" key="7">
    <source>
        <dbReference type="PROSITE" id="PS51760"/>
    </source>
</evidence>
<reference evidence="8" key="1">
    <citation type="submission" date="2021-01" db="EMBL/GenBank/DDBJ databases">
        <title>Adiantum capillus-veneris genome.</title>
        <authorList>
            <person name="Fang Y."/>
            <person name="Liao Q."/>
        </authorList>
    </citation>
    <scope>NUCLEOTIDE SEQUENCE</scope>
    <source>
        <strain evidence="8">H3</strain>
        <tissue evidence="8">Leaf</tissue>
    </source>
</reference>
<keyword evidence="2" id="KW-0858">Xylan degradation</keyword>
<evidence type="ECO:0000313" key="8">
    <source>
        <dbReference type="EMBL" id="KAI5066922.1"/>
    </source>
</evidence>
<keyword evidence="3" id="KW-0677">Repeat</keyword>
<name>A0A9D4ZAL1_ADICA</name>
<dbReference type="InterPro" id="IPR003305">
    <property type="entry name" value="CenC_carb-bd"/>
</dbReference>
<dbReference type="SMART" id="SM00633">
    <property type="entry name" value="Glyco_10"/>
    <property type="match status" value="1"/>
</dbReference>
<dbReference type="Gene3D" id="2.60.120.260">
    <property type="entry name" value="Galactose-binding domain-like"/>
    <property type="match status" value="3"/>
</dbReference>
<keyword evidence="6" id="KW-0624">Polysaccharide degradation</keyword>
<evidence type="ECO:0000256" key="3">
    <source>
        <dbReference type="ARBA" id="ARBA00022737"/>
    </source>
</evidence>
<dbReference type="InterPro" id="IPR044846">
    <property type="entry name" value="GH10"/>
</dbReference>
<dbReference type="SUPFAM" id="SSF51445">
    <property type="entry name" value="(Trans)glycosidases"/>
    <property type="match status" value="1"/>
</dbReference>
<dbReference type="PROSITE" id="PS51760">
    <property type="entry name" value="GH10_2"/>
    <property type="match status" value="1"/>
</dbReference>
<dbReference type="InterPro" id="IPR001000">
    <property type="entry name" value="GH10_dom"/>
</dbReference>
<dbReference type="PANTHER" id="PTHR31490:SF1">
    <property type="entry name" value="ENDO-1,4-BETA-XYLANASE 1"/>
    <property type="match status" value="1"/>
</dbReference>
<dbReference type="GO" id="GO:0031176">
    <property type="term" value="F:endo-1,4-beta-xylanase activity"/>
    <property type="evidence" value="ECO:0007669"/>
    <property type="project" value="UniProtKB-ARBA"/>
</dbReference>
<dbReference type="AlphaFoldDB" id="A0A9D4ZAL1"/>
<feature type="domain" description="GH10" evidence="7">
    <location>
        <begin position="542"/>
        <end position="839"/>
    </location>
</feature>
<evidence type="ECO:0000256" key="4">
    <source>
        <dbReference type="ARBA" id="ARBA00022801"/>
    </source>
</evidence>
<keyword evidence="4" id="KW-0378">Hydrolase</keyword>
<dbReference type="EMBL" id="JABFUD020000017">
    <property type="protein sequence ID" value="KAI5066922.1"/>
    <property type="molecule type" value="Genomic_DNA"/>
</dbReference>
<comment type="similarity">
    <text evidence="1">Belongs to the glycosyl hydrolase 10 (cellulase F) family.</text>
</comment>
<dbReference type="InterPro" id="IPR017853">
    <property type="entry name" value="GH"/>
</dbReference>
<dbReference type="FunFam" id="3.20.20.80:FF:000104">
    <property type="entry name" value="Endo-1,4-beta-xylanase A"/>
    <property type="match status" value="1"/>
</dbReference>
<evidence type="ECO:0000256" key="1">
    <source>
        <dbReference type="ARBA" id="ARBA00007495"/>
    </source>
</evidence>
<proteinExistence type="inferred from homology"/>
<sequence length="897" mass="100175">MDLNIVFNPNFKLGLRGWQSNCCNAQISSTSPPGNANSGITEVQLACAVTHRKESWQGLEQELTPRLKENVKYSITVTIKILNTSVMADVKATLRLETLGAQTKYLSLGKIKASNSSWSELQGHFQLTSVPKKAIFYIEGPPPGVDFLVKYVDIRPCTSLEFGEQLGQQFDHMQIEGCSPSHETLDIVLRNPKFEQGLDCWYGKGCKILLLDSSTLDKNGLSKHTVLATNRTSSWQGLEQDVTGRIKGKRKYEVSASVRLRGGMSSADVLATLWIKDEAQKDHYITLCRAAASSSKWVQVKGIALLNQTPSRATAYIEGPPAGTDLLINHFSMCSTKKPAPIRPIIRDPKFGLNIVENSNFSSGLEGWTPLGECSLSLDSGAPLVLPRAVRDTLSSISITGNYVAAKNRKYIWEGPSQNISAKVKVFATYQVSAWVRIGYGGVGPQKVSVTLGVDGQWVNGGEIEGDLTTWREITGSFRFEKKPDDVLLYVQGPSANVDLMVANLIVFAVDRPARFDKLKEQTEKVRKQDTIIQLKDKKGRPVSQVSVKIEQKKNTFPLGCCINSYSTKNDSYMEFFFANFNWAVFENEVKWYWTEKERKKFNYKEADELCNLCLQHGVCMRGHCIFWEADDAVQDWVKELSESELAICVQNRLIDLVSRFQGKFVHYDVNNEMLHGSFYKSRLGPQIIPYMFQLAQQLDPSVKLFVNDYHVVDGCDACSSPEKYICQIQELQTMGAPVGGIGVQGHVTFPVGTIIADQLDKLAMAGLPIWFTEVDVESANEFLRSEDLEVVLREAFAHPAVEGFMLWGFMEAAMHRQNAHLVDADGTVNEAGKMLLALKREWLTQEVGKTDEGGCFGFRGYHGTYTVTFEDARGKKYIKDFEVCKKDTALIVDIDV</sequence>
<evidence type="ECO:0000256" key="5">
    <source>
        <dbReference type="ARBA" id="ARBA00023277"/>
    </source>
</evidence>
<organism evidence="8 9">
    <name type="scientific">Adiantum capillus-veneris</name>
    <name type="common">Maidenhair fern</name>
    <dbReference type="NCBI Taxonomy" id="13818"/>
    <lineage>
        <taxon>Eukaryota</taxon>
        <taxon>Viridiplantae</taxon>
        <taxon>Streptophyta</taxon>
        <taxon>Embryophyta</taxon>
        <taxon>Tracheophyta</taxon>
        <taxon>Polypodiopsida</taxon>
        <taxon>Polypodiidae</taxon>
        <taxon>Polypodiales</taxon>
        <taxon>Pteridineae</taxon>
        <taxon>Pteridaceae</taxon>
        <taxon>Vittarioideae</taxon>
        <taxon>Adiantum</taxon>
    </lineage>
</organism>
<gene>
    <name evidence="8" type="ORF">GOP47_0017450</name>
</gene>
<evidence type="ECO:0000256" key="2">
    <source>
        <dbReference type="ARBA" id="ARBA00022651"/>
    </source>
</evidence>
<evidence type="ECO:0000256" key="6">
    <source>
        <dbReference type="ARBA" id="ARBA00023326"/>
    </source>
</evidence>
<comment type="caution">
    <text evidence="8">The sequence shown here is derived from an EMBL/GenBank/DDBJ whole genome shotgun (WGS) entry which is preliminary data.</text>
</comment>
<dbReference type="InterPro" id="IPR008979">
    <property type="entry name" value="Galactose-bd-like_sf"/>
</dbReference>
<keyword evidence="9" id="KW-1185">Reference proteome</keyword>
<dbReference type="Pfam" id="PF02018">
    <property type="entry name" value="CBM_4_9"/>
    <property type="match status" value="3"/>
</dbReference>
<dbReference type="Proteomes" id="UP000886520">
    <property type="component" value="Chromosome 17"/>
</dbReference>
<accession>A0A9D4ZAL1</accession>
<evidence type="ECO:0000313" key="9">
    <source>
        <dbReference type="Proteomes" id="UP000886520"/>
    </source>
</evidence>
<dbReference type="GO" id="GO:0045493">
    <property type="term" value="P:xylan catabolic process"/>
    <property type="evidence" value="ECO:0007669"/>
    <property type="project" value="UniProtKB-KW"/>
</dbReference>
<dbReference type="OrthoDB" id="3055998at2759"/>
<dbReference type="Gene3D" id="3.20.20.80">
    <property type="entry name" value="Glycosidases"/>
    <property type="match status" value="1"/>
</dbReference>
<dbReference type="Pfam" id="PF00331">
    <property type="entry name" value="Glyco_hydro_10"/>
    <property type="match status" value="1"/>
</dbReference>
<dbReference type="PANTHER" id="PTHR31490">
    <property type="entry name" value="GLYCOSYL HYDROLASE"/>
    <property type="match status" value="1"/>
</dbReference>
<dbReference type="SUPFAM" id="SSF49785">
    <property type="entry name" value="Galactose-binding domain-like"/>
    <property type="match status" value="3"/>
</dbReference>
<keyword evidence="5" id="KW-0119">Carbohydrate metabolism</keyword>
<protein>
    <recommendedName>
        <fullName evidence="7">GH10 domain-containing protein</fullName>
    </recommendedName>
</protein>